<evidence type="ECO:0000313" key="4">
    <source>
        <dbReference type="Proteomes" id="UP000320531"/>
    </source>
</evidence>
<name>A0A558GJB5_9CORY</name>
<feature type="domain" description="Phospholipase/carboxylesterase/thioesterase" evidence="2">
    <location>
        <begin position="102"/>
        <end position="178"/>
    </location>
</feature>
<dbReference type="PANTHER" id="PTHR43037:SF1">
    <property type="entry name" value="BLL1128 PROTEIN"/>
    <property type="match status" value="1"/>
</dbReference>
<dbReference type="EMBL" id="VMTY01000011">
    <property type="protein sequence ID" value="TVU56963.1"/>
    <property type="molecule type" value="Genomic_DNA"/>
</dbReference>
<dbReference type="Gene3D" id="3.40.50.1820">
    <property type="entry name" value="alpha/beta hydrolase"/>
    <property type="match status" value="1"/>
</dbReference>
<keyword evidence="1" id="KW-0732">Signal</keyword>
<proteinExistence type="predicted"/>
<accession>A0A558GJB5</accession>
<dbReference type="GO" id="GO:0016787">
    <property type="term" value="F:hydrolase activity"/>
    <property type="evidence" value="ECO:0007669"/>
    <property type="project" value="InterPro"/>
</dbReference>
<dbReference type="SUPFAM" id="SSF53474">
    <property type="entry name" value="alpha/beta-Hydrolases"/>
    <property type="match status" value="1"/>
</dbReference>
<dbReference type="Pfam" id="PF02230">
    <property type="entry name" value="Abhydrolase_2"/>
    <property type="match status" value="1"/>
</dbReference>
<dbReference type="InterPro" id="IPR050955">
    <property type="entry name" value="Plant_Biomass_Hydrol_Est"/>
</dbReference>
<evidence type="ECO:0000313" key="3">
    <source>
        <dbReference type="EMBL" id="TVU56963.1"/>
    </source>
</evidence>
<evidence type="ECO:0000256" key="1">
    <source>
        <dbReference type="ARBA" id="ARBA00022729"/>
    </source>
</evidence>
<dbReference type="AlphaFoldDB" id="A0A558GJB5"/>
<dbReference type="Proteomes" id="UP000320531">
    <property type="component" value="Unassembled WGS sequence"/>
</dbReference>
<reference evidence="3 4" key="1">
    <citation type="submission" date="2019-07" db="EMBL/GenBank/DDBJ databases">
        <title>Draft genome of C. aurimucosum strain 14-2523.</title>
        <authorList>
            <person name="Pacheco L.G.C."/>
            <person name="Aguiar E.R.G.R."/>
            <person name="Navas J."/>
            <person name="Santos C.S."/>
            <person name="Rocha D.J.P.G."/>
        </authorList>
    </citation>
    <scope>NUCLEOTIDE SEQUENCE [LARGE SCALE GENOMIC DNA]</scope>
    <source>
        <strain evidence="3 4">14-2523</strain>
    </source>
</reference>
<gene>
    <name evidence="3" type="ORF">FQK23_04755</name>
</gene>
<comment type="caution">
    <text evidence="3">The sequence shown here is derived from an EMBL/GenBank/DDBJ whole genome shotgun (WGS) entry which is preliminary data.</text>
</comment>
<dbReference type="InterPro" id="IPR003140">
    <property type="entry name" value="PLipase/COase/thioEstase"/>
</dbReference>
<dbReference type="PANTHER" id="PTHR43037">
    <property type="entry name" value="UNNAMED PRODUCT-RELATED"/>
    <property type="match status" value="1"/>
</dbReference>
<evidence type="ECO:0000259" key="2">
    <source>
        <dbReference type="Pfam" id="PF02230"/>
    </source>
</evidence>
<dbReference type="InterPro" id="IPR029058">
    <property type="entry name" value="AB_hydrolase_fold"/>
</dbReference>
<organism evidence="3 4">
    <name type="scientific">Corynebacterium aurimucosum</name>
    <dbReference type="NCBI Taxonomy" id="169292"/>
    <lineage>
        <taxon>Bacteria</taxon>
        <taxon>Bacillati</taxon>
        <taxon>Actinomycetota</taxon>
        <taxon>Actinomycetes</taxon>
        <taxon>Mycobacteriales</taxon>
        <taxon>Corynebacteriaceae</taxon>
        <taxon>Corynebacterium</taxon>
    </lineage>
</organism>
<sequence length="274" mass="29484">MPVKESLELDGRTRTFITVEPAEPGGDLILFFHGSLQSGSVMRRFTANTFDEMAQRTGRVIIYPEGVDRHFNDARGTLPVKARELGVDDVAFARTLVELAQQRYGTQRTFACGYSNGGQMVLRLLFDAPGLLDAACIFASTLGSGSNHAPSNPDSAYLPTPVLLMHGTADPLAPYEGGVAGLDATRTRGTVTSAPWTAARLAQLNGLSGEPELARPYESVSTRTWPGENPVELWTMEGTGHVIPSGNQLDARLGPNTDAFRAADVVEDFFARVS</sequence>
<protein>
    <recommendedName>
        <fullName evidence="2">Phospholipase/carboxylesterase/thioesterase domain-containing protein</fullName>
    </recommendedName>
</protein>